<dbReference type="Proteomes" id="UP000598271">
    <property type="component" value="Unassembled WGS sequence"/>
</dbReference>
<evidence type="ECO:0000259" key="2">
    <source>
        <dbReference type="Pfam" id="PF07978"/>
    </source>
</evidence>
<proteinExistence type="predicted"/>
<dbReference type="Pfam" id="PF07978">
    <property type="entry name" value="NIPSNAP"/>
    <property type="match status" value="1"/>
</dbReference>
<keyword evidence="1" id="KW-0732">Signal</keyword>
<name>A0A8J3D3Q6_9BACT</name>
<dbReference type="RefSeq" id="WP_189564659.1">
    <property type="nucleotide sequence ID" value="NZ_BMXF01000002.1"/>
</dbReference>
<dbReference type="Gene3D" id="3.30.70.100">
    <property type="match status" value="2"/>
</dbReference>
<dbReference type="SUPFAM" id="SSF54909">
    <property type="entry name" value="Dimeric alpha+beta barrel"/>
    <property type="match status" value="2"/>
</dbReference>
<feature type="chain" id="PRO_5035165079" description="NIPSNAP domain-containing protein" evidence="1">
    <location>
        <begin position="27"/>
        <end position="262"/>
    </location>
</feature>
<dbReference type="InterPro" id="IPR011008">
    <property type="entry name" value="Dimeric_a/b-barrel"/>
</dbReference>
<gene>
    <name evidence="3" type="ORF">GCM10007390_23770</name>
</gene>
<accession>A0A8J3D3Q6</accession>
<reference evidence="3 4" key="1">
    <citation type="journal article" date="2014" name="Int. J. Syst. Evol. Microbiol.">
        <title>Complete genome sequence of Corynebacterium casei LMG S-19264T (=DSM 44701T), isolated from a smear-ripened cheese.</title>
        <authorList>
            <consortium name="US DOE Joint Genome Institute (JGI-PGF)"/>
            <person name="Walter F."/>
            <person name="Albersmeier A."/>
            <person name="Kalinowski J."/>
            <person name="Ruckert C."/>
        </authorList>
    </citation>
    <scope>NUCLEOTIDE SEQUENCE [LARGE SCALE GENOMIC DNA]</scope>
    <source>
        <strain evidence="3 4">KCTC 12866</strain>
    </source>
</reference>
<organism evidence="3 4">
    <name type="scientific">Persicitalea jodogahamensis</name>
    <dbReference type="NCBI Taxonomy" id="402147"/>
    <lineage>
        <taxon>Bacteria</taxon>
        <taxon>Pseudomonadati</taxon>
        <taxon>Bacteroidota</taxon>
        <taxon>Cytophagia</taxon>
        <taxon>Cytophagales</taxon>
        <taxon>Spirosomataceae</taxon>
        <taxon>Persicitalea</taxon>
    </lineage>
</organism>
<dbReference type="EMBL" id="BMXF01000002">
    <property type="protein sequence ID" value="GHB69439.1"/>
    <property type="molecule type" value="Genomic_DNA"/>
</dbReference>
<sequence>MNTKYLQRSFVLRLLFSILLSSSLLSSLSAAPKPEYYELKIYHVHGPQMALMDNYLQNAYLPAAHRAGIKNVGVFKALDNDSLLYVLTPFQSLDQLTGLSQKLSKDKAYLSAGKEYIDSPLKEPAYQRFETVILEAFDTMPVHAKPGLTVPVGERVYELRDYESSSEKRYLNKVRMFDDGGEVEIFKRLGFNPVFFAKVIAGSHMPNLMYLITFSDKASRDAHWKAFGADAEWSKLKSMPEYQENTSKTGGKFVRPTAYSDI</sequence>
<protein>
    <recommendedName>
        <fullName evidence="2">NIPSNAP domain-containing protein</fullName>
    </recommendedName>
</protein>
<feature type="signal peptide" evidence="1">
    <location>
        <begin position="1"/>
        <end position="26"/>
    </location>
</feature>
<feature type="domain" description="NIPSNAP" evidence="2">
    <location>
        <begin position="157"/>
        <end position="260"/>
    </location>
</feature>
<evidence type="ECO:0000256" key="1">
    <source>
        <dbReference type="SAM" id="SignalP"/>
    </source>
</evidence>
<dbReference type="AlphaFoldDB" id="A0A8J3D3Q6"/>
<evidence type="ECO:0000313" key="3">
    <source>
        <dbReference type="EMBL" id="GHB69439.1"/>
    </source>
</evidence>
<keyword evidence="4" id="KW-1185">Reference proteome</keyword>
<comment type="caution">
    <text evidence="3">The sequence shown here is derived from an EMBL/GenBank/DDBJ whole genome shotgun (WGS) entry which is preliminary data.</text>
</comment>
<dbReference type="InterPro" id="IPR012577">
    <property type="entry name" value="NIPSNAP"/>
</dbReference>
<evidence type="ECO:0000313" key="4">
    <source>
        <dbReference type="Proteomes" id="UP000598271"/>
    </source>
</evidence>